<dbReference type="PANTHER" id="PTHR43201">
    <property type="entry name" value="ACYL-COA SYNTHETASE"/>
    <property type="match status" value="1"/>
</dbReference>
<dbReference type="GO" id="GO:0031956">
    <property type="term" value="F:medium-chain fatty acid-CoA ligase activity"/>
    <property type="evidence" value="ECO:0007669"/>
    <property type="project" value="TreeGrafter"/>
</dbReference>
<evidence type="ECO:0000259" key="3">
    <source>
        <dbReference type="Pfam" id="PF00501"/>
    </source>
</evidence>
<comment type="similarity">
    <text evidence="1">Belongs to the ATP-dependent AMP-binding enzyme family.</text>
</comment>
<accession>A0A2V4B0V7</accession>
<feature type="domain" description="AMP-binding enzyme C-terminal" evidence="4">
    <location>
        <begin position="429"/>
        <end position="505"/>
    </location>
</feature>
<dbReference type="EMBL" id="MASW01000002">
    <property type="protein sequence ID" value="PXY27900.1"/>
    <property type="molecule type" value="Genomic_DNA"/>
</dbReference>
<evidence type="ECO:0000256" key="2">
    <source>
        <dbReference type="ARBA" id="ARBA00022598"/>
    </source>
</evidence>
<dbReference type="InterPro" id="IPR042099">
    <property type="entry name" value="ANL_N_sf"/>
</dbReference>
<sequence length="527" mass="55658">MLSATRPHTVDHALPGATLADVLRLAVADRGADLAVAEAGTTLTYAELACAAGRVAAGLRELGVQPGDRVVTQLPNWWETLVASWAVLLAGAVLVPVVPIYRARELAFIVEQVRPRAAIAPAWFRSHAHAAELRSLLDRSDAAAAVVSVRGGLQGTVPFETLLDSTAPEPDAAVSARDIAVVLYTSGTTARPKGVLHSHQTLLAEVRDVAGWCRLGGGDRVFMASPLSHITGLCYGVVLPAQLGCGVVLQDRWDPAAAAGLIEDHGCTFTVSATPFLRGLAEAYAGRRARSSLRVFVCGGADIPAELVRDARRAMGTRVVRTYGSTELPTSSMADPFGDLDAAATGEGTPMGGNELRVADLGEGPELLVRGPEMFLGYLDERLNESAFTADGFFRTGDQARIDADSTVHITGRIKDIINRGGEKFSVAEVEELLLGHPAVHEVAVVSCPDPVLVERACAYVVPQDGLVPTLEQLRAHLSAAGLAVQKSPERLEIVAELPRTASGKVQRHVLRERLRARDGLPGGALG</sequence>
<feature type="domain" description="AMP-dependent synthetase/ligase" evidence="3">
    <location>
        <begin position="28"/>
        <end position="379"/>
    </location>
</feature>
<comment type="caution">
    <text evidence="5">The sequence shown here is derived from an EMBL/GenBank/DDBJ whole genome shotgun (WGS) entry which is preliminary data.</text>
</comment>
<reference evidence="5 6" key="1">
    <citation type="submission" date="2016-07" db="EMBL/GenBank/DDBJ databases">
        <title>Draft genome sequence of Prauserella muralis DSM 45305, isolated from a mould-covered wall in an indoor environment.</title>
        <authorList>
            <person name="Ruckert C."/>
            <person name="Albersmeier A."/>
            <person name="Jiang C.-L."/>
            <person name="Jiang Y."/>
            <person name="Kalinowski J."/>
            <person name="Schneider O."/>
            <person name="Winkler A."/>
            <person name="Zotchev S.B."/>
        </authorList>
    </citation>
    <scope>NUCLEOTIDE SEQUENCE [LARGE SCALE GENOMIC DNA]</scope>
    <source>
        <strain evidence="5 6">DSM 45305</strain>
    </source>
</reference>
<evidence type="ECO:0000313" key="5">
    <source>
        <dbReference type="EMBL" id="PXY27900.1"/>
    </source>
</evidence>
<dbReference type="GO" id="GO:0006631">
    <property type="term" value="P:fatty acid metabolic process"/>
    <property type="evidence" value="ECO:0007669"/>
    <property type="project" value="TreeGrafter"/>
</dbReference>
<protein>
    <submittedName>
        <fullName evidence="5">Uncharacterized protein</fullName>
    </submittedName>
</protein>
<dbReference type="Pfam" id="PF13193">
    <property type="entry name" value="AMP-binding_C"/>
    <property type="match status" value="1"/>
</dbReference>
<keyword evidence="6" id="KW-1185">Reference proteome</keyword>
<dbReference type="SUPFAM" id="SSF56801">
    <property type="entry name" value="Acetyl-CoA synthetase-like"/>
    <property type="match status" value="1"/>
</dbReference>
<dbReference type="RefSeq" id="WP_112281916.1">
    <property type="nucleotide sequence ID" value="NZ_MASW01000002.1"/>
</dbReference>
<evidence type="ECO:0000259" key="4">
    <source>
        <dbReference type="Pfam" id="PF13193"/>
    </source>
</evidence>
<dbReference type="InterPro" id="IPR025110">
    <property type="entry name" value="AMP-bd_C"/>
</dbReference>
<name>A0A2V4B0V7_9PSEU</name>
<dbReference type="Gene3D" id="3.40.50.12780">
    <property type="entry name" value="N-terminal domain of ligase-like"/>
    <property type="match status" value="1"/>
</dbReference>
<dbReference type="OrthoDB" id="9803968at2"/>
<keyword evidence="2" id="KW-0436">Ligase</keyword>
<dbReference type="InterPro" id="IPR000873">
    <property type="entry name" value="AMP-dep_synth/lig_dom"/>
</dbReference>
<proteinExistence type="inferred from homology"/>
<dbReference type="AlphaFoldDB" id="A0A2V4B0V7"/>
<dbReference type="InterPro" id="IPR045851">
    <property type="entry name" value="AMP-bd_C_sf"/>
</dbReference>
<gene>
    <name evidence="5" type="ORF">BAY60_16215</name>
</gene>
<evidence type="ECO:0000313" key="6">
    <source>
        <dbReference type="Proteomes" id="UP000249915"/>
    </source>
</evidence>
<dbReference type="Pfam" id="PF00501">
    <property type="entry name" value="AMP-binding"/>
    <property type="match status" value="1"/>
</dbReference>
<dbReference type="Gene3D" id="3.30.300.30">
    <property type="match status" value="1"/>
</dbReference>
<organism evidence="5 6">
    <name type="scientific">Prauserella muralis</name>
    <dbReference type="NCBI Taxonomy" id="588067"/>
    <lineage>
        <taxon>Bacteria</taxon>
        <taxon>Bacillati</taxon>
        <taxon>Actinomycetota</taxon>
        <taxon>Actinomycetes</taxon>
        <taxon>Pseudonocardiales</taxon>
        <taxon>Pseudonocardiaceae</taxon>
        <taxon>Prauserella</taxon>
    </lineage>
</organism>
<dbReference type="Proteomes" id="UP000249915">
    <property type="component" value="Unassembled WGS sequence"/>
</dbReference>
<evidence type="ECO:0000256" key="1">
    <source>
        <dbReference type="ARBA" id="ARBA00006432"/>
    </source>
</evidence>
<dbReference type="PANTHER" id="PTHR43201:SF5">
    <property type="entry name" value="MEDIUM-CHAIN ACYL-COA LIGASE ACSF2, MITOCHONDRIAL"/>
    <property type="match status" value="1"/>
</dbReference>